<protein>
    <submittedName>
        <fullName evidence="1">Uncharacterized protein</fullName>
    </submittedName>
</protein>
<accession>A0A8T3DX54</accession>
<proteinExistence type="predicted"/>
<organism evidence="1 2">
    <name type="scientific">Albula goreensis</name>
    <dbReference type="NCBI Taxonomy" id="1534307"/>
    <lineage>
        <taxon>Eukaryota</taxon>
        <taxon>Metazoa</taxon>
        <taxon>Chordata</taxon>
        <taxon>Craniata</taxon>
        <taxon>Vertebrata</taxon>
        <taxon>Euteleostomi</taxon>
        <taxon>Actinopterygii</taxon>
        <taxon>Neopterygii</taxon>
        <taxon>Teleostei</taxon>
        <taxon>Albuliformes</taxon>
        <taxon>Albulidae</taxon>
        <taxon>Albula</taxon>
    </lineage>
</organism>
<evidence type="ECO:0000313" key="1">
    <source>
        <dbReference type="EMBL" id="KAI1899987.1"/>
    </source>
</evidence>
<comment type="caution">
    <text evidence="1">The sequence shown here is derived from an EMBL/GenBank/DDBJ whole genome shotgun (WGS) entry which is preliminary data.</text>
</comment>
<evidence type="ECO:0000313" key="2">
    <source>
        <dbReference type="Proteomes" id="UP000829720"/>
    </source>
</evidence>
<gene>
    <name evidence="1" type="ORF">AGOR_G00067580</name>
</gene>
<dbReference type="AlphaFoldDB" id="A0A8T3DX54"/>
<dbReference type="OrthoDB" id="8939548at2759"/>
<sequence length="152" mass="17121">MVRLELEDPLALLVLLGREESKDSPDPPASRVCPDPQAPLVREVNPVTRVFLVRLEQLVLLDPEASVVSLAREEELGPRACRDPAAFPELQELTDPRELSAQAAVLELRVLPVFRACLVREELPEFPDPRVTEVTMERKDQRVLLAKMEPEV</sequence>
<reference evidence="1" key="1">
    <citation type="submission" date="2021-01" db="EMBL/GenBank/DDBJ databases">
        <authorList>
            <person name="Zahm M."/>
            <person name="Roques C."/>
            <person name="Cabau C."/>
            <person name="Klopp C."/>
            <person name="Donnadieu C."/>
            <person name="Jouanno E."/>
            <person name="Lampietro C."/>
            <person name="Louis A."/>
            <person name="Herpin A."/>
            <person name="Echchiki A."/>
            <person name="Berthelot C."/>
            <person name="Parey E."/>
            <person name="Roest-Crollius H."/>
            <person name="Braasch I."/>
            <person name="Postlethwait J."/>
            <person name="Bobe J."/>
            <person name="Montfort J."/>
            <person name="Bouchez O."/>
            <person name="Begum T."/>
            <person name="Mejri S."/>
            <person name="Adams A."/>
            <person name="Chen W.-J."/>
            <person name="Guiguen Y."/>
        </authorList>
    </citation>
    <scope>NUCLEOTIDE SEQUENCE</scope>
    <source>
        <tissue evidence="1">Blood</tissue>
    </source>
</reference>
<name>A0A8T3DX54_9TELE</name>
<keyword evidence="2" id="KW-1185">Reference proteome</keyword>
<dbReference type="Proteomes" id="UP000829720">
    <property type="component" value="Unassembled WGS sequence"/>
</dbReference>
<dbReference type="EMBL" id="JAERUA010000005">
    <property type="protein sequence ID" value="KAI1899987.1"/>
    <property type="molecule type" value="Genomic_DNA"/>
</dbReference>